<dbReference type="EMBL" id="BKAJ01000065">
    <property type="protein sequence ID" value="GEP56389.1"/>
    <property type="molecule type" value="Genomic_DNA"/>
</dbReference>
<protein>
    <submittedName>
        <fullName evidence="2">Protein-tyrosine-phosphatase</fullName>
    </submittedName>
</protein>
<sequence length="184" mass="20369">MPLPNHKVTICGIPELSQHCSVGVSHVLSIIDTHEPRPPVLDSFSVIDHELIRFDDVVAEYPGFEACTPAHIIKVLEFGERVHARPGSHVLVHCHAGISRSTAAAAILMCQHAPGQEEVAFLKLLGMRKHGWPNTRMVEFADTLLKRDGALLRGLDAYRRALLQEKPHLSDVIRNIGRGHELPV</sequence>
<dbReference type="InterPro" id="IPR016130">
    <property type="entry name" value="Tyr_Pase_AS"/>
</dbReference>
<dbReference type="Pfam" id="PF00102">
    <property type="entry name" value="Y_phosphatase"/>
    <property type="match status" value="1"/>
</dbReference>
<feature type="domain" description="Tyrosine specific protein phosphatases" evidence="1">
    <location>
        <begin position="76"/>
        <end position="109"/>
    </location>
</feature>
<dbReference type="PROSITE" id="PS50056">
    <property type="entry name" value="TYR_PHOSPHATASE_2"/>
    <property type="match status" value="1"/>
</dbReference>
<dbReference type="OrthoDB" id="437665at2"/>
<dbReference type="InterPro" id="IPR000242">
    <property type="entry name" value="PTP_cat"/>
</dbReference>
<dbReference type="SUPFAM" id="SSF52799">
    <property type="entry name" value="(Phosphotyrosine protein) phosphatases II"/>
    <property type="match status" value="1"/>
</dbReference>
<dbReference type="Gene3D" id="3.90.190.10">
    <property type="entry name" value="Protein tyrosine phosphatase superfamily"/>
    <property type="match status" value="1"/>
</dbReference>
<name>A0A512NBS4_9HYPH</name>
<dbReference type="InterPro" id="IPR029021">
    <property type="entry name" value="Prot-tyrosine_phosphatase-like"/>
</dbReference>
<evidence type="ECO:0000313" key="2">
    <source>
        <dbReference type="EMBL" id="GEP56389.1"/>
    </source>
</evidence>
<dbReference type="InterPro" id="IPR000387">
    <property type="entry name" value="Tyr_Pase_dom"/>
</dbReference>
<evidence type="ECO:0000313" key="3">
    <source>
        <dbReference type="Proteomes" id="UP000321058"/>
    </source>
</evidence>
<dbReference type="Proteomes" id="UP000321058">
    <property type="component" value="Unassembled WGS sequence"/>
</dbReference>
<accession>A0A512NBS4</accession>
<organism evidence="2 3">
    <name type="scientific">Reyranella soli</name>
    <dbReference type="NCBI Taxonomy" id="1230389"/>
    <lineage>
        <taxon>Bacteria</taxon>
        <taxon>Pseudomonadati</taxon>
        <taxon>Pseudomonadota</taxon>
        <taxon>Alphaproteobacteria</taxon>
        <taxon>Hyphomicrobiales</taxon>
        <taxon>Reyranellaceae</taxon>
        <taxon>Reyranella</taxon>
    </lineage>
</organism>
<dbReference type="RefSeq" id="WP_147150457.1">
    <property type="nucleotide sequence ID" value="NZ_BKAJ01000065.1"/>
</dbReference>
<dbReference type="PROSITE" id="PS00383">
    <property type="entry name" value="TYR_PHOSPHATASE_1"/>
    <property type="match status" value="1"/>
</dbReference>
<proteinExistence type="predicted"/>
<dbReference type="AlphaFoldDB" id="A0A512NBS4"/>
<comment type="caution">
    <text evidence="2">The sequence shown here is derived from an EMBL/GenBank/DDBJ whole genome shotgun (WGS) entry which is preliminary data.</text>
</comment>
<dbReference type="GO" id="GO:0004725">
    <property type="term" value="F:protein tyrosine phosphatase activity"/>
    <property type="evidence" value="ECO:0007669"/>
    <property type="project" value="InterPro"/>
</dbReference>
<reference evidence="2 3" key="1">
    <citation type="submission" date="2019-07" db="EMBL/GenBank/DDBJ databases">
        <title>Whole genome shotgun sequence of Reyranella soli NBRC 108950.</title>
        <authorList>
            <person name="Hosoyama A."/>
            <person name="Uohara A."/>
            <person name="Ohji S."/>
            <person name="Ichikawa N."/>
        </authorList>
    </citation>
    <scope>NUCLEOTIDE SEQUENCE [LARGE SCALE GENOMIC DNA]</scope>
    <source>
        <strain evidence="2 3">NBRC 108950</strain>
    </source>
</reference>
<gene>
    <name evidence="2" type="ORF">RSO01_35550</name>
</gene>
<keyword evidence="3" id="KW-1185">Reference proteome</keyword>
<evidence type="ECO:0000259" key="1">
    <source>
        <dbReference type="PROSITE" id="PS50056"/>
    </source>
</evidence>